<organism evidence="6 7">
    <name type="scientific">Stylosanthes scabra</name>
    <dbReference type="NCBI Taxonomy" id="79078"/>
    <lineage>
        <taxon>Eukaryota</taxon>
        <taxon>Viridiplantae</taxon>
        <taxon>Streptophyta</taxon>
        <taxon>Embryophyta</taxon>
        <taxon>Tracheophyta</taxon>
        <taxon>Spermatophyta</taxon>
        <taxon>Magnoliopsida</taxon>
        <taxon>eudicotyledons</taxon>
        <taxon>Gunneridae</taxon>
        <taxon>Pentapetalae</taxon>
        <taxon>rosids</taxon>
        <taxon>fabids</taxon>
        <taxon>Fabales</taxon>
        <taxon>Fabaceae</taxon>
        <taxon>Papilionoideae</taxon>
        <taxon>50 kb inversion clade</taxon>
        <taxon>dalbergioids sensu lato</taxon>
        <taxon>Dalbergieae</taxon>
        <taxon>Pterocarpus clade</taxon>
        <taxon>Stylosanthes</taxon>
    </lineage>
</organism>
<dbReference type="InterPro" id="IPR009057">
    <property type="entry name" value="Homeodomain-like_sf"/>
</dbReference>
<proteinExistence type="predicted"/>
<dbReference type="Gene3D" id="1.10.10.60">
    <property type="entry name" value="Homeodomain-like"/>
    <property type="match status" value="1"/>
</dbReference>
<evidence type="ECO:0000256" key="1">
    <source>
        <dbReference type="ARBA" id="ARBA00004123"/>
    </source>
</evidence>
<comment type="caution">
    <text evidence="6">The sequence shown here is derived from an EMBL/GenBank/DDBJ whole genome shotgun (WGS) entry which is preliminary data.</text>
</comment>
<dbReference type="InterPro" id="IPR001005">
    <property type="entry name" value="SANT/Myb"/>
</dbReference>
<comment type="subcellular location">
    <subcellularLocation>
        <location evidence="1">Nucleus</location>
    </subcellularLocation>
</comment>
<dbReference type="Proteomes" id="UP001341840">
    <property type="component" value="Unassembled WGS sequence"/>
</dbReference>
<dbReference type="SMART" id="SM00717">
    <property type="entry name" value="SANT"/>
    <property type="match status" value="1"/>
</dbReference>
<keyword evidence="7" id="KW-1185">Reference proteome</keyword>
<evidence type="ECO:0000256" key="2">
    <source>
        <dbReference type="ARBA" id="ARBA00023242"/>
    </source>
</evidence>
<reference evidence="6 7" key="1">
    <citation type="journal article" date="2023" name="Plants (Basel)">
        <title>Bridging the Gap: Combining Genomics and Transcriptomics Approaches to Understand Stylosanthes scabra, an Orphan Legume from the Brazilian Caatinga.</title>
        <authorList>
            <person name="Ferreira-Neto J.R.C."/>
            <person name="da Silva M.D."/>
            <person name="Binneck E."/>
            <person name="de Melo N.F."/>
            <person name="da Silva R.H."/>
            <person name="de Melo A.L.T.M."/>
            <person name="Pandolfi V."/>
            <person name="Bustamante F.O."/>
            <person name="Brasileiro-Vidal A.C."/>
            <person name="Benko-Iseppon A.M."/>
        </authorList>
    </citation>
    <scope>NUCLEOTIDE SEQUENCE [LARGE SCALE GENOMIC DNA]</scope>
    <source>
        <tissue evidence="6">Leaves</tissue>
    </source>
</reference>
<dbReference type="EMBL" id="JASCZI010181435">
    <property type="protein sequence ID" value="MED6183432.1"/>
    <property type="molecule type" value="Genomic_DNA"/>
</dbReference>
<dbReference type="SUPFAM" id="SSF46689">
    <property type="entry name" value="Homeodomain-like"/>
    <property type="match status" value="1"/>
</dbReference>
<feature type="domain" description="Myb-like" evidence="4">
    <location>
        <begin position="201"/>
        <end position="255"/>
    </location>
</feature>
<dbReference type="InterPro" id="IPR017930">
    <property type="entry name" value="Myb_dom"/>
</dbReference>
<name>A0ABU6WDY4_9FABA</name>
<keyword evidence="2" id="KW-0539">Nucleus</keyword>
<dbReference type="PANTHER" id="PTHR47206:SF1">
    <property type="entry name" value="HOMEODOMAIN-LIKE SUPERFAMILY PROTEIN"/>
    <property type="match status" value="1"/>
</dbReference>
<dbReference type="Pfam" id="PF00249">
    <property type="entry name" value="Myb_DNA-binding"/>
    <property type="match status" value="1"/>
</dbReference>
<accession>A0ABU6WDY4</accession>
<sequence length="535" mass="58248">MTIPEKNPYKLVPFTEQDAARLLQRYDATTVITLLQEVAQSQYPNAKIDWNDLVKRTSTGISNAREYQMLWRHLAYRHDLVSNLENGAEPLDDDSDLEYEVEALPGISAEVASETVACVKVMIDSHSLSESTPSSSTIEAPLTIHAPVCNSSRTSNKSSQSTSLMQGTEIIFPVTIKRQTLPNVSSTDNIESKGLDGSNMASKKRRMTWSEEEDNLLRDAVQRFGEGHWATIAKGENFHVKRTAAQISHRWNFLRKKDDSTNSGSILTSTRYNTAEQLATRHSLSLALDMPLKKLTAPGVNSRRPLNMSGKRSLQHVAIESSTLHGNVVPPQHPSQQSLVGSCGSSLKSTLVSEKPLSEVTPTLNPMVKGTTVVSGAQIVSTSDSASRVKVSHGNVVATTSSLTKSSTPASLPPESKIQFRTGPSSAPVHTKKTIVIACPASGIKPPKASSLKMEKSPAALSASPEQEKHDNSLVYEAPTKQEVQVANPNRTAMNRMVQIDRKLDHERSMHGPPKKGKEITSSKEVTEGNKSGNC</sequence>
<dbReference type="PROSITE" id="PS50090">
    <property type="entry name" value="MYB_LIKE"/>
    <property type="match status" value="1"/>
</dbReference>
<dbReference type="PANTHER" id="PTHR47206">
    <property type="entry name" value="HOMEODOMAIN-LIKE SUPERFAMILY PROTEIN"/>
    <property type="match status" value="1"/>
</dbReference>
<feature type="compositionally biased region" description="Basic and acidic residues" evidence="3">
    <location>
        <begin position="500"/>
        <end position="528"/>
    </location>
</feature>
<feature type="region of interest" description="Disordered" evidence="3">
    <location>
        <begin position="446"/>
        <end position="471"/>
    </location>
</feature>
<evidence type="ECO:0000259" key="4">
    <source>
        <dbReference type="PROSITE" id="PS50090"/>
    </source>
</evidence>
<feature type="domain" description="HTH myb-type" evidence="5">
    <location>
        <begin position="201"/>
        <end position="259"/>
    </location>
</feature>
<feature type="region of interest" description="Disordered" evidence="3">
    <location>
        <begin position="500"/>
        <end position="535"/>
    </location>
</feature>
<feature type="region of interest" description="Disordered" evidence="3">
    <location>
        <begin position="185"/>
        <end position="207"/>
    </location>
</feature>
<evidence type="ECO:0000313" key="7">
    <source>
        <dbReference type="Proteomes" id="UP001341840"/>
    </source>
</evidence>
<feature type="region of interest" description="Disordered" evidence="3">
    <location>
        <begin position="402"/>
        <end position="427"/>
    </location>
</feature>
<dbReference type="PROSITE" id="PS51294">
    <property type="entry name" value="HTH_MYB"/>
    <property type="match status" value="1"/>
</dbReference>
<gene>
    <name evidence="6" type="ORF">PIB30_037861</name>
</gene>
<evidence type="ECO:0000313" key="6">
    <source>
        <dbReference type="EMBL" id="MED6183432.1"/>
    </source>
</evidence>
<protein>
    <submittedName>
        <fullName evidence="6">Uncharacterized protein</fullName>
    </submittedName>
</protein>
<evidence type="ECO:0000259" key="5">
    <source>
        <dbReference type="PROSITE" id="PS51294"/>
    </source>
</evidence>
<dbReference type="CDD" id="cd11660">
    <property type="entry name" value="SANT_TRF"/>
    <property type="match status" value="1"/>
</dbReference>
<evidence type="ECO:0000256" key="3">
    <source>
        <dbReference type="SAM" id="MobiDB-lite"/>
    </source>
</evidence>